<proteinExistence type="predicted"/>
<keyword evidence="1" id="KW-1133">Transmembrane helix</keyword>
<gene>
    <name evidence="3" type="ORF">HHK36_006864</name>
    <name evidence="2" type="ORF">HHK36_031923</name>
</gene>
<protein>
    <submittedName>
        <fullName evidence="2">Uncharacterized protein</fullName>
    </submittedName>
</protein>
<comment type="caution">
    <text evidence="2">The sequence shown here is derived from an EMBL/GenBank/DDBJ whole genome shotgun (WGS) entry which is preliminary data.</text>
</comment>
<accession>A0A834Y6A9</accession>
<dbReference type="Proteomes" id="UP000655225">
    <property type="component" value="Unassembled WGS sequence"/>
</dbReference>
<dbReference type="EMBL" id="JABCRI010000004">
    <property type="protein sequence ID" value="KAF8407729.1"/>
    <property type="molecule type" value="Genomic_DNA"/>
</dbReference>
<dbReference type="EMBL" id="JABCRI010000321">
    <property type="protein sequence ID" value="KAF8370045.1"/>
    <property type="molecule type" value="Genomic_DNA"/>
</dbReference>
<organism evidence="2 4">
    <name type="scientific">Tetracentron sinense</name>
    <name type="common">Spur-leaf</name>
    <dbReference type="NCBI Taxonomy" id="13715"/>
    <lineage>
        <taxon>Eukaryota</taxon>
        <taxon>Viridiplantae</taxon>
        <taxon>Streptophyta</taxon>
        <taxon>Embryophyta</taxon>
        <taxon>Tracheophyta</taxon>
        <taxon>Spermatophyta</taxon>
        <taxon>Magnoliopsida</taxon>
        <taxon>Trochodendrales</taxon>
        <taxon>Trochodendraceae</taxon>
        <taxon>Tetracentron</taxon>
    </lineage>
</organism>
<evidence type="ECO:0000313" key="4">
    <source>
        <dbReference type="Proteomes" id="UP000655225"/>
    </source>
</evidence>
<reference evidence="2 4" key="1">
    <citation type="submission" date="2020-04" db="EMBL/GenBank/DDBJ databases">
        <title>Plant Genome Project.</title>
        <authorList>
            <person name="Zhang R.-G."/>
        </authorList>
    </citation>
    <scope>NUCLEOTIDE SEQUENCE [LARGE SCALE GENOMIC DNA]</scope>
    <source>
        <strain evidence="2">YNK0</strain>
        <tissue evidence="2">Leaf</tissue>
    </source>
</reference>
<keyword evidence="1" id="KW-0812">Transmembrane</keyword>
<sequence length="117" mass="12993">MMLTSGITTLIHILVCWILVLKFCPTCTKTWTGFSKDALHDVLNFIKLAIPSAVMVCLETWSFEMMVLFSGLLPNPKLETSVLSPFNQIPFGLSSTVRISNELGAERPARLNYDLGS</sequence>
<feature type="transmembrane region" description="Helical" evidence="1">
    <location>
        <begin position="6"/>
        <end position="24"/>
    </location>
</feature>
<keyword evidence="4" id="KW-1185">Reference proteome</keyword>
<dbReference type="AlphaFoldDB" id="A0A834Y6A9"/>
<evidence type="ECO:0000313" key="2">
    <source>
        <dbReference type="EMBL" id="KAF8370045.1"/>
    </source>
</evidence>
<dbReference type="OMA" id="ATAMCHP"/>
<keyword evidence="1" id="KW-0472">Membrane</keyword>
<evidence type="ECO:0000256" key="1">
    <source>
        <dbReference type="SAM" id="Phobius"/>
    </source>
</evidence>
<dbReference type="OrthoDB" id="2126698at2759"/>
<evidence type="ECO:0000313" key="3">
    <source>
        <dbReference type="EMBL" id="KAF8407729.1"/>
    </source>
</evidence>
<dbReference type="PANTHER" id="PTHR11206">
    <property type="entry name" value="MULTIDRUG RESISTANCE PROTEIN"/>
    <property type="match status" value="1"/>
</dbReference>
<name>A0A834Y6A9_TETSI</name>